<dbReference type="RefSeq" id="WP_151107269.1">
    <property type="nucleotide sequence ID" value="NZ_WAEM01000003.1"/>
</dbReference>
<reference evidence="1 2" key="1">
    <citation type="submission" date="2019-09" db="EMBL/GenBank/DDBJ databases">
        <title>Flavobacterium sp. nov., isolated from glacier ice.</title>
        <authorList>
            <person name="Liu Q."/>
        </authorList>
    </citation>
    <scope>NUCLEOTIDE SEQUENCE [LARGE SCALE GENOMIC DNA]</scope>
    <source>
        <strain evidence="1 2">NBRC 112527</strain>
    </source>
</reference>
<comment type="caution">
    <text evidence="1">The sequence shown here is derived from an EMBL/GenBank/DDBJ whole genome shotgun (WGS) entry which is preliminary data.</text>
</comment>
<evidence type="ECO:0000313" key="2">
    <source>
        <dbReference type="Proteomes" id="UP000490922"/>
    </source>
</evidence>
<accession>A0A7J5AEV5</accession>
<dbReference type="AlphaFoldDB" id="A0A7J5AEV5"/>
<proteinExistence type="predicted"/>
<organism evidence="1 2">
    <name type="scientific">Flavobacterium luteum</name>
    <dbReference type="NCBI Taxonomy" id="2026654"/>
    <lineage>
        <taxon>Bacteria</taxon>
        <taxon>Pseudomonadati</taxon>
        <taxon>Bacteroidota</taxon>
        <taxon>Flavobacteriia</taxon>
        <taxon>Flavobacteriales</taxon>
        <taxon>Flavobacteriaceae</taxon>
        <taxon>Flavobacterium</taxon>
    </lineage>
</organism>
<sequence>MKNYLFYILSLVVLIGCSRDSVRNNNPYIPSYNFSYIINLNLNTPLTIPINPVVLTEPSGISMIVMKITDNDYRAWNANCPNHALSSCSKLIIKEDKVNAKCTCENYEYSLFTGVGTAKYTMIPYQVEVLGNNSIRVFN</sequence>
<dbReference type="Proteomes" id="UP000490922">
    <property type="component" value="Unassembled WGS sequence"/>
</dbReference>
<gene>
    <name evidence="1" type="ORF">F6464_07915</name>
</gene>
<evidence type="ECO:0008006" key="3">
    <source>
        <dbReference type="Google" id="ProtNLM"/>
    </source>
</evidence>
<keyword evidence="2" id="KW-1185">Reference proteome</keyword>
<dbReference type="PROSITE" id="PS51257">
    <property type="entry name" value="PROKAR_LIPOPROTEIN"/>
    <property type="match status" value="1"/>
</dbReference>
<protein>
    <recommendedName>
        <fullName evidence="3">Rieske domain-containing protein</fullName>
    </recommendedName>
</protein>
<evidence type="ECO:0000313" key="1">
    <source>
        <dbReference type="EMBL" id="KAB1156116.1"/>
    </source>
</evidence>
<dbReference type="OrthoDB" id="1201186at2"/>
<dbReference type="EMBL" id="WAEM01000003">
    <property type="protein sequence ID" value="KAB1156116.1"/>
    <property type="molecule type" value="Genomic_DNA"/>
</dbReference>
<name>A0A7J5AEV5_9FLAO</name>